<evidence type="ECO:0000256" key="2">
    <source>
        <dbReference type="ARBA" id="ARBA00008872"/>
    </source>
</evidence>
<sequence>MINTNVIDPSKKCFKGPQQKLILLEDEEFEHQTLRNLIVASNKIIPNEDRSFILFDFGAIISQYTRIRNLIPRAYPFFAIKCMADKQIISLLGSLGSGFDCASWDEITNASLALPKPSGTFSEKYHPLNSEKIIFSHPFKFVNEMVKASKIGVEFTVFDTEEELLAISKYWPQAKLLLRILPPKQFKAYAQLGKKFGADFSEAKALILNGSKLNSERKRIFNCQTLFGVNDAIECQGARTRSCSSMDKFDLYFILMLNLTINIFSFHVGSGVEEIDAWSQCIEYSAKIFQIMEKEGYKPYLLDIGGGFPSMSMINSAENTEYQHQFGKECQNINMMLDKYFPVSENYVIICEPGAYFTSGSGCLFCQIIGKIEEKNINDQINIDKMTYPNVKYSYILNNSSYHTVEYNAGFDVYSVKEFHLKEKLINLQNDVDKETKLNSRFLGYTVDEFDCIIPEIQIPELAINDWLALVDKGAYTDVHNELPTIFCSTTAIPHYYCITKKHLSALKSIISKCNNNNNKVLKMTNRNDIFDSISENCLIM</sequence>
<dbReference type="GO" id="GO:0005737">
    <property type="term" value="C:cytoplasm"/>
    <property type="evidence" value="ECO:0007669"/>
    <property type="project" value="TreeGrafter"/>
</dbReference>
<dbReference type="PRINTS" id="PR01182">
    <property type="entry name" value="ORNDCRBXLASE"/>
</dbReference>
<feature type="domain" description="Orn/DAP/Arg decarboxylase 2 N-terminal" evidence="7">
    <location>
        <begin position="259"/>
        <end position="358"/>
    </location>
</feature>
<evidence type="ECO:0000256" key="1">
    <source>
        <dbReference type="ARBA" id="ARBA00001933"/>
    </source>
</evidence>
<evidence type="ECO:0000256" key="3">
    <source>
        <dbReference type="ARBA" id="ARBA00022898"/>
    </source>
</evidence>
<dbReference type="SUPFAM" id="SSF50621">
    <property type="entry name" value="Alanine racemase C-terminal domain-like"/>
    <property type="match status" value="1"/>
</dbReference>
<dbReference type="GO" id="GO:0033387">
    <property type="term" value="P:putrescine biosynthetic process from arginine, via ornithine"/>
    <property type="evidence" value="ECO:0007669"/>
    <property type="project" value="TreeGrafter"/>
</dbReference>
<dbReference type="InterPro" id="IPR000183">
    <property type="entry name" value="Orn/DAP/Arg_de-COase"/>
</dbReference>
<dbReference type="EMBL" id="JX010519">
    <property type="protein sequence ID" value="AFJ24762.1"/>
    <property type="molecule type" value="mRNA"/>
</dbReference>
<reference evidence="8" key="1">
    <citation type="journal article" date="2012" name="Genes Dev.">
        <title>A molecular wound response program associated with regeneration initiation in planarians.</title>
        <authorList>
            <person name="Wenemoser D."/>
            <person name="Lapan S.W."/>
            <person name="Wilkinson A.W."/>
            <person name="Bell G.W."/>
            <person name="Reddien P.W."/>
        </authorList>
    </citation>
    <scope>NUCLEOTIDE SEQUENCE</scope>
</reference>
<dbReference type="Gene3D" id="2.40.37.10">
    <property type="entry name" value="Lyase, Ornithine Decarboxylase, Chain A, domain 1"/>
    <property type="match status" value="1"/>
</dbReference>
<dbReference type="InterPro" id="IPR029066">
    <property type="entry name" value="PLP-binding_barrel"/>
</dbReference>
<protein>
    <submittedName>
        <fullName evidence="8">Ornithine decarboxylase-1</fullName>
    </submittedName>
</protein>
<evidence type="ECO:0000313" key="8">
    <source>
        <dbReference type="EMBL" id="AFJ24762.1"/>
    </source>
</evidence>
<comment type="similarity">
    <text evidence="2 5">Belongs to the Orn/Lys/Arg decarboxylase class-II family.</text>
</comment>
<dbReference type="PRINTS" id="PR01179">
    <property type="entry name" value="ODADCRBXLASE"/>
</dbReference>
<dbReference type="Pfam" id="PF02784">
    <property type="entry name" value="Orn_Arg_deC_N"/>
    <property type="match status" value="2"/>
</dbReference>
<accession>I1ZIA8</accession>
<dbReference type="InterPro" id="IPR022644">
    <property type="entry name" value="De-COase2_N"/>
</dbReference>
<name>I1ZIA8_SCHMD</name>
<organism evidence="8">
    <name type="scientific">Schmidtea mediterranea</name>
    <name type="common">Freshwater planarian flatworm</name>
    <dbReference type="NCBI Taxonomy" id="79327"/>
    <lineage>
        <taxon>Eukaryota</taxon>
        <taxon>Metazoa</taxon>
        <taxon>Spiralia</taxon>
        <taxon>Lophotrochozoa</taxon>
        <taxon>Platyhelminthes</taxon>
        <taxon>Rhabditophora</taxon>
        <taxon>Seriata</taxon>
        <taxon>Tricladida</taxon>
        <taxon>Continenticola</taxon>
        <taxon>Geoplanoidea</taxon>
        <taxon>Dugesiidae</taxon>
        <taxon>Schmidtea</taxon>
    </lineage>
</organism>
<keyword evidence="3" id="KW-0663">Pyridoxal phosphate</keyword>
<evidence type="ECO:0000259" key="7">
    <source>
        <dbReference type="Pfam" id="PF02784"/>
    </source>
</evidence>
<evidence type="ECO:0000259" key="6">
    <source>
        <dbReference type="Pfam" id="PF00278"/>
    </source>
</evidence>
<evidence type="ECO:0000256" key="4">
    <source>
        <dbReference type="ARBA" id="ARBA00023239"/>
    </source>
</evidence>
<feature type="domain" description="Orn/DAP/Arg decarboxylase 2 C-terminal" evidence="6">
    <location>
        <begin position="359"/>
        <end position="472"/>
    </location>
</feature>
<dbReference type="PANTHER" id="PTHR11482:SF6">
    <property type="entry name" value="ORNITHINE DECARBOXYLASE 1-RELATED"/>
    <property type="match status" value="1"/>
</dbReference>
<evidence type="ECO:0000256" key="5">
    <source>
        <dbReference type="RuleBase" id="RU003737"/>
    </source>
</evidence>
<feature type="domain" description="Orn/DAP/Arg decarboxylase 2 N-terminal" evidence="7">
    <location>
        <begin position="59"/>
        <end position="209"/>
    </location>
</feature>
<keyword evidence="4" id="KW-0456">Lyase</keyword>
<dbReference type="InterPro" id="IPR022643">
    <property type="entry name" value="De-COase2_C"/>
</dbReference>
<dbReference type="GO" id="GO:0004586">
    <property type="term" value="F:ornithine decarboxylase activity"/>
    <property type="evidence" value="ECO:0007669"/>
    <property type="project" value="TreeGrafter"/>
</dbReference>
<dbReference type="AlphaFoldDB" id="I1ZIA8"/>
<comment type="cofactor">
    <cofactor evidence="1">
        <name>pyridoxal 5'-phosphate</name>
        <dbReference type="ChEBI" id="CHEBI:597326"/>
    </cofactor>
</comment>
<dbReference type="SUPFAM" id="SSF51419">
    <property type="entry name" value="PLP-binding barrel"/>
    <property type="match status" value="2"/>
</dbReference>
<proteinExistence type="evidence at transcript level"/>
<dbReference type="InterPro" id="IPR009006">
    <property type="entry name" value="Ala_racemase/Decarboxylase_C"/>
</dbReference>
<dbReference type="PANTHER" id="PTHR11482">
    <property type="entry name" value="ARGININE/DIAMINOPIMELATE/ORNITHINE DECARBOXYLASE"/>
    <property type="match status" value="1"/>
</dbReference>
<dbReference type="InterPro" id="IPR002433">
    <property type="entry name" value="Orn_de-COase"/>
</dbReference>
<dbReference type="Gene3D" id="3.20.20.10">
    <property type="entry name" value="Alanine racemase"/>
    <property type="match status" value="1"/>
</dbReference>
<dbReference type="Pfam" id="PF00278">
    <property type="entry name" value="Orn_DAP_Arg_deC"/>
    <property type="match status" value="1"/>
</dbReference>